<protein>
    <submittedName>
        <fullName evidence="5">3-oxoacyl-[acyl-carrier-protein] reductase FabG</fullName>
        <ecNumber evidence="5">1.1.1.100</ecNumber>
    </submittedName>
</protein>
<dbReference type="FunFam" id="3.40.50.720:FF:000173">
    <property type="entry name" value="3-oxoacyl-[acyl-carrier protein] reductase"/>
    <property type="match status" value="1"/>
</dbReference>
<dbReference type="NCBIfam" id="NF009466">
    <property type="entry name" value="PRK12826.1-2"/>
    <property type="match status" value="1"/>
</dbReference>
<dbReference type="PRINTS" id="PR00081">
    <property type="entry name" value="GDHRDH"/>
</dbReference>
<dbReference type="EMBL" id="LN879430">
    <property type="protein sequence ID" value="CUH91774.1"/>
    <property type="molecule type" value="Genomic_DNA"/>
</dbReference>
<dbReference type="PROSITE" id="PS00061">
    <property type="entry name" value="ADH_SHORT"/>
    <property type="match status" value="1"/>
</dbReference>
<dbReference type="InterPro" id="IPR002347">
    <property type="entry name" value="SDR_fam"/>
</dbReference>
<keyword evidence="6" id="KW-1185">Reference proteome</keyword>
<comment type="similarity">
    <text evidence="1 4">Belongs to the short-chain dehydrogenases/reductases (SDR) family.</text>
</comment>
<sequence length="244" mass="26826">MKKTVLITGASRGIGREIAKLFAANDYNVAINYFKSEEEAEKLYLHLRDEGYSVIKVQGDVSNRIQVDSMMNIIYNRFGDIDVLVNNAGVAQQKLFTDISEDDWDWMFNVNIKGMFNCCQAVLPKMINNKRGKIINISSIWGLTGSSCEVHYSASKAAVIEFTKALAKEVGPSNIQVNCVAPGIIKTDMITHLNTSIIEKLKSDTPLGILGTPRDIAEVVLFLASSKADFITGQIISPNGGFVI</sequence>
<evidence type="ECO:0000256" key="1">
    <source>
        <dbReference type="ARBA" id="ARBA00006484"/>
    </source>
</evidence>
<reference evidence="6" key="1">
    <citation type="submission" date="2015-09" db="EMBL/GenBank/DDBJ databases">
        <authorList>
            <person name="Wibberg D."/>
        </authorList>
    </citation>
    <scope>NUCLEOTIDE SEQUENCE [LARGE SCALE GENOMIC DNA]</scope>
    <source>
        <strain evidence="6">SD1D</strain>
    </source>
</reference>
<keyword evidence="3" id="KW-0443">Lipid metabolism</keyword>
<dbReference type="GO" id="GO:0032787">
    <property type="term" value="P:monocarboxylic acid metabolic process"/>
    <property type="evidence" value="ECO:0007669"/>
    <property type="project" value="UniProtKB-ARBA"/>
</dbReference>
<evidence type="ECO:0000313" key="6">
    <source>
        <dbReference type="Proteomes" id="UP000196053"/>
    </source>
</evidence>
<dbReference type="NCBIfam" id="NF005559">
    <property type="entry name" value="PRK07231.1"/>
    <property type="match status" value="1"/>
</dbReference>
<dbReference type="PANTHER" id="PTHR42879:SF2">
    <property type="entry name" value="3-OXOACYL-[ACYL-CARRIER-PROTEIN] REDUCTASE FABG"/>
    <property type="match status" value="1"/>
</dbReference>
<dbReference type="AlphaFoldDB" id="A0A0K8J340"/>
<dbReference type="SUPFAM" id="SSF51735">
    <property type="entry name" value="NAD(P)-binding Rossmann-fold domains"/>
    <property type="match status" value="1"/>
</dbReference>
<keyword evidence="2 5" id="KW-0560">Oxidoreductase</keyword>
<dbReference type="Proteomes" id="UP000196053">
    <property type="component" value="Chromosome I"/>
</dbReference>
<keyword evidence="3" id="KW-0753">Steroid metabolism</keyword>
<dbReference type="NCBIfam" id="NF047420">
    <property type="entry name" value="EF_P_mod_YmfI"/>
    <property type="match status" value="1"/>
</dbReference>
<dbReference type="Pfam" id="PF00106">
    <property type="entry name" value="adh_short"/>
    <property type="match status" value="1"/>
</dbReference>
<evidence type="ECO:0000256" key="2">
    <source>
        <dbReference type="ARBA" id="ARBA00023002"/>
    </source>
</evidence>
<dbReference type="InterPro" id="IPR050259">
    <property type="entry name" value="SDR"/>
</dbReference>
<gene>
    <name evidence="5" type="primary">fabG</name>
    <name evidence="5" type="ORF">SD1D_0221</name>
</gene>
<dbReference type="RefSeq" id="WP_058257211.1">
    <property type="nucleotide sequence ID" value="NZ_LN879430.1"/>
</dbReference>
<dbReference type="OrthoDB" id="9803333at2"/>
<evidence type="ECO:0000313" key="5">
    <source>
        <dbReference type="EMBL" id="CUH91774.1"/>
    </source>
</evidence>
<dbReference type="GO" id="GO:0004316">
    <property type="term" value="F:3-oxoacyl-[acyl-carrier-protein] reductase (NADPH) activity"/>
    <property type="evidence" value="ECO:0007669"/>
    <property type="project" value="UniProtKB-EC"/>
</dbReference>
<evidence type="ECO:0000256" key="4">
    <source>
        <dbReference type="RuleBase" id="RU000363"/>
    </source>
</evidence>
<proteinExistence type="inferred from homology"/>
<dbReference type="Gene3D" id="3.40.50.720">
    <property type="entry name" value="NAD(P)-binding Rossmann-like Domain"/>
    <property type="match status" value="1"/>
</dbReference>
<dbReference type="PRINTS" id="PR00080">
    <property type="entry name" value="SDRFAMILY"/>
</dbReference>
<dbReference type="GO" id="GO:0008202">
    <property type="term" value="P:steroid metabolic process"/>
    <property type="evidence" value="ECO:0007669"/>
    <property type="project" value="UniProtKB-KW"/>
</dbReference>
<dbReference type="PANTHER" id="PTHR42879">
    <property type="entry name" value="3-OXOACYL-(ACYL-CARRIER-PROTEIN) REDUCTASE"/>
    <property type="match status" value="1"/>
</dbReference>
<name>A0A0K8J340_9FIRM</name>
<dbReference type="KEGG" id="hsd:SD1D_0221"/>
<dbReference type="InterPro" id="IPR036291">
    <property type="entry name" value="NAD(P)-bd_dom_sf"/>
</dbReference>
<organism evidence="5 6">
    <name type="scientific">Herbinix luporum</name>
    <dbReference type="NCBI Taxonomy" id="1679721"/>
    <lineage>
        <taxon>Bacteria</taxon>
        <taxon>Bacillati</taxon>
        <taxon>Bacillota</taxon>
        <taxon>Clostridia</taxon>
        <taxon>Lachnospirales</taxon>
        <taxon>Lachnospiraceae</taxon>
        <taxon>Herbinix</taxon>
    </lineage>
</organism>
<evidence type="ECO:0000256" key="3">
    <source>
        <dbReference type="ARBA" id="ARBA00023221"/>
    </source>
</evidence>
<dbReference type="EC" id="1.1.1.100" evidence="5"/>
<dbReference type="InterPro" id="IPR020904">
    <property type="entry name" value="Sc_DH/Rdtase_CS"/>
</dbReference>
<accession>A0A0K8J340</accession>